<dbReference type="AlphaFoldDB" id="A0AAD2CSL2"/>
<proteinExistence type="predicted"/>
<organism evidence="2 3">
    <name type="scientific">Cylindrotheca closterium</name>
    <dbReference type="NCBI Taxonomy" id="2856"/>
    <lineage>
        <taxon>Eukaryota</taxon>
        <taxon>Sar</taxon>
        <taxon>Stramenopiles</taxon>
        <taxon>Ochrophyta</taxon>
        <taxon>Bacillariophyta</taxon>
        <taxon>Bacillariophyceae</taxon>
        <taxon>Bacillariophycidae</taxon>
        <taxon>Bacillariales</taxon>
        <taxon>Bacillariaceae</taxon>
        <taxon>Cylindrotheca</taxon>
    </lineage>
</organism>
<evidence type="ECO:0000313" key="2">
    <source>
        <dbReference type="EMBL" id="CAJ1944331.1"/>
    </source>
</evidence>
<protein>
    <submittedName>
        <fullName evidence="2">Uncharacterized protein</fullName>
    </submittedName>
</protein>
<feature type="compositionally biased region" description="Low complexity" evidence="1">
    <location>
        <begin position="51"/>
        <end position="67"/>
    </location>
</feature>
<evidence type="ECO:0000313" key="3">
    <source>
        <dbReference type="Proteomes" id="UP001295423"/>
    </source>
</evidence>
<dbReference type="EMBL" id="CAKOGP040001224">
    <property type="protein sequence ID" value="CAJ1944331.1"/>
    <property type="molecule type" value="Genomic_DNA"/>
</dbReference>
<feature type="compositionally biased region" description="Polar residues" evidence="1">
    <location>
        <begin position="38"/>
        <end position="48"/>
    </location>
</feature>
<reference evidence="2" key="1">
    <citation type="submission" date="2023-08" db="EMBL/GenBank/DDBJ databases">
        <authorList>
            <person name="Audoor S."/>
            <person name="Bilcke G."/>
        </authorList>
    </citation>
    <scope>NUCLEOTIDE SEQUENCE</scope>
</reference>
<keyword evidence="3" id="KW-1185">Reference proteome</keyword>
<accession>A0AAD2CSL2</accession>
<feature type="region of interest" description="Disordered" evidence="1">
    <location>
        <begin position="38"/>
        <end position="72"/>
    </location>
</feature>
<name>A0AAD2CSL2_9STRA</name>
<comment type="caution">
    <text evidence="2">The sequence shown here is derived from an EMBL/GenBank/DDBJ whole genome shotgun (WGS) entry which is preliminary data.</text>
</comment>
<gene>
    <name evidence="2" type="ORF">CYCCA115_LOCUS8834</name>
</gene>
<dbReference type="Proteomes" id="UP001295423">
    <property type="component" value="Unassembled WGS sequence"/>
</dbReference>
<sequence length="222" mass="25189">MIGSSIITKRIRNVRCHSLLASAWNSSHRQLEPESICRQNNNSQTNPIARNHSSNGNSSSIDNDSNDFQIPKPTWSIRDLDLTAKRPPLPEEELDRLSKLALIDFKAMGPKDQESLGQDLANMLHMIDQVTQYDDDEDNDNDNSDSGNDDENIQAAAQIYDLVRGGLTKAPLRKSLEQDHLQDKDEEIAKDVWEKMLQPKTKRMGGRHEYFAIQTKTEETSD</sequence>
<evidence type="ECO:0000256" key="1">
    <source>
        <dbReference type="SAM" id="MobiDB-lite"/>
    </source>
</evidence>